<dbReference type="InterPro" id="IPR010982">
    <property type="entry name" value="Lambda_DNA-bd_dom_sf"/>
</dbReference>
<evidence type="ECO:0000313" key="3">
    <source>
        <dbReference type="Proteomes" id="UP000243547"/>
    </source>
</evidence>
<dbReference type="InterPro" id="IPR050400">
    <property type="entry name" value="Bact_Cytoskel_RodZ"/>
</dbReference>
<protein>
    <submittedName>
        <fullName evidence="2">Helix-turn-helix domain-containing protein</fullName>
    </submittedName>
</protein>
<name>A0A1M6KBX7_9FIRM</name>
<dbReference type="GO" id="GO:0003677">
    <property type="term" value="F:DNA binding"/>
    <property type="evidence" value="ECO:0007669"/>
    <property type="project" value="InterPro"/>
</dbReference>
<dbReference type="SUPFAM" id="SSF47413">
    <property type="entry name" value="lambda repressor-like DNA-binding domains"/>
    <property type="match status" value="1"/>
</dbReference>
<proteinExistence type="predicted"/>
<organism evidence="2 3">
    <name type="scientific">Anaerobranca californiensis DSM 14826</name>
    <dbReference type="NCBI Taxonomy" id="1120989"/>
    <lineage>
        <taxon>Bacteria</taxon>
        <taxon>Bacillati</taxon>
        <taxon>Bacillota</taxon>
        <taxon>Clostridia</taxon>
        <taxon>Eubacteriales</taxon>
        <taxon>Proteinivoracaceae</taxon>
        <taxon>Anaerobranca</taxon>
    </lineage>
</organism>
<evidence type="ECO:0000256" key="1">
    <source>
        <dbReference type="SAM" id="Phobius"/>
    </source>
</evidence>
<dbReference type="RefSeq" id="WP_072905231.1">
    <property type="nucleotide sequence ID" value="NZ_FRAI01000005.1"/>
</dbReference>
<dbReference type="EMBL" id="FRAI01000005">
    <property type="protein sequence ID" value="SHJ56453.1"/>
    <property type="molecule type" value="Genomic_DNA"/>
</dbReference>
<reference evidence="3" key="1">
    <citation type="submission" date="2016-11" db="EMBL/GenBank/DDBJ databases">
        <authorList>
            <person name="Varghese N."/>
            <person name="Submissions S."/>
        </authorList>
    </citation>
    <scope>NUCLEOTIDE SEQUENCE [LARGE SCALE GENOMIC DNA]</scope>
    <source>
        <strain evidence="3">DSM 14826</strain>
    </source>
</reference>
<dbReference type="Gene3D" id="1.10.260.40">
    <property type="entry name" value="lambda repressor-like DNA-binding domains"/>
    <property type="match status" value="1"/>
</dbReference>
<feature type="transmembrane region" description="Helical" evidence="1">
    <location>
        <begin position="102"/>
        <end position="124"/>
    </location>
</feature>
<keyword evidence="1" id="KW-1133">Transmembrane helix</keyword>
<dbReference type="PANTHER" id="PTHR34475">
    <property type="match status" value="1"/>
</dbReference>
<dbReference type="Proteomes" id="UP000243547">
    <property type="component" value="Unassembled WGS sequence"/>
</dbReference>
<keyword evidence="1" id="KW-0472">Membrane</keyword>
<gene>
    <name evidence="2" type="ORF">SAMN02745227_00064</name>
</gene>
<dbReference type="STRING" id="1120989.SAMN02745227_00064"/>
<dbReference type="OrthoDB" id="9797543at2"/>
<dbReference type="AlphaFoldDB" id="A0A1M6KBX7"/>
<sequence length="261" mass="29466">MDFKEIGKELKEARQLKGLTIEDIVDKTKLRKDQVKAIEEGNIEKLPPGPYVKGFIKLYAKAVNLEIFEETTTATTLDSSISSRKKREPLKRSSISIDYSSVIFFTVLVSFLALAIYLIVTYIITPKNNIEIPNNPPIIIPEEEEKVVDEGEEVEEVDEPTIELEIKNNKYYYRVIDEEKLEVLFIVQGQCWVDIKVDGGSTAIKRGIMEDEELLILAENQIVIQAGKAKNGTIIINGVQVEFSDKDGRTDAIITLERSGE</sequence>
<keyword evidence="1" id="KW-0812">Transmembrane</keyword>
<dbReference type="Pfam" id="PF13413">
    <property type="entry name" value="HTH_25"/>
    <property type="match status" value="1"/>
</dbReference>
<accession>A0A1M6KBX7</accession>
<dbReference type="PANTHER" id="PTHR34475:SF1">
    <property type="entry name" value="CYTOSKELETON PROTEIN RODZ"/>
    <property type="match status" value="1"/>
</dbReference>
<evidence type="ECO:0000313" key="2">
    <source>
        <dbReference type="EMBL" id="SHJ56453.1"/>
    </source>
</evidence>
<keyword evidence="3" id="KW-1185">Reference proteome</keyword>